<dbReference type="PROSITE" id="PS51725">
    <property type="entry name" value="ABM"/>
    <property type="match status" value="1"/>
</dbReference>
<dbReference type="InterPro" id="IPR011008">
    <property type="entry name" value="Dimeric_a/b-barrel"/>
</dbReference>
<evidence type="ECO:0000313" key="2">
    <source>
        <dbReference type="EMBL" id="MDX8141933.1"/>
    </source>
</evidence>
<gene>
    <name evidence="2" type="ORF">SK854_07425</name>
</gene>
<evidence type="ECO:0000313" key="3">
    <source>
        <dbReference type="Proteomes" id="UP001285352"/>
    </source>
</evidence>
<sequence length="96" mass="10686">MYQFLVSFTVHPAHREDFVKVARKTAEDSLANEPGSLRFEVITDEENPDLFYLNEVYADVDAFTTHAAGPYFGAFFAEASAYAEGPTWLMKGNVAA</sequence>
<dbReference type="PANTHER" id="PTHR33336">
    <property type="entry name" value="QUINOL MONOOXYGENASE YGIN-RELATED"/>
    <property type="match status" value="1"/>
</dbReference>
<dbReference type="EC" id="1.-.-.-" evidence="2"/>
<dbReference type="Pfam" id="PF03992">
    <property type="entry name" value="ABM"/>
    <property type="match status" value="1"/>
</dbReference>
<protein>
    <submittedName>
        <fullName evidence="2">Quinol monooxygenase</fullName>
        <ecNumber evidence="2">1.-.-.-</ecNumber>
    </submittedName>
</protein>
<dbReference type="GO" id="GO:0004497">
    <property type="term" value="F:monooxygenase activity"/>
    <property type="evidence" value="ECO:0007669"/>
    <property type="project" value="UniProtKB-KW"/>
</dbReference>
<feature type="domain" description="ABM" evidence="1">
    <location>
        <begin position="2"/>
        <end position="94"/>
    </location>
</feature>
<dbReference type="InterPro" id="IPR007138">
    <property type="entry name" value="ABM_dom"/>
</dbReference>
<keyword evidence="2" id="KW-0503">Monooxygenase</keyword>
<name>A0ABU4UT19_9PSEU</name>
<reference evidence="2 3" key="1">
    <citation type="submission" date="2023-11" db="EMBL/GenBank/DDBJ databases">
        <title>Lentzea sokolovensis, sp. nov., Lentzea kristufkii, sp. nov., and Lentzea miocenensis, sp. nov., rare actinobacteria from Sokolov Coal Basin, Miocene lacustrine sediment, Czech Republic.</title>
        <authorList>
            <person name="Lara A."/>
            <person name="Kotroba L."/>
            <person name="Nouioui I."/>
            <person name="Neumann-Schaal M."/>
            <person name="Mast Y."/>
            <person name="Chronakova A."/>
        </authorList>
    </citation>
    <scope>NUCLEOTIDE SEQUENCE [LARGE SCALE GENOMIC DNA]</scope>
    <source>
        <strain evidence="2 3">BCCO 10_0061</strain>
    </source>
</reference>
<dbReference type="RefSeq" id="WP_319974246.1">
    <property type="nucleotide sequence ID" value="NZ_JAXAVU010000004.1"/>
</dbReference>
<evidence type="ECO:0000259" key="1">
    <source>
        <dbReference type="PROSITE" id="PS51725"/>
    </source>
</evidence>
<dbReference type="InterPro" id="IPR050744">
    <property type="entry name" value="AI-2_Isomerase_LsrG"/>
</dbReference>
<keyword evidence="2" id="KW-0560">Oxidoreductase</keyword>
<proteinExistence type="predicted"/>
<organism evidence="2 3">
    <name type="scientific">Lentzea sokolovensis</name>
    <dbReference type="NCBI Taxonomy" id="3095429"/>
    <lineage>
        <taxon>Bacteria</taxon>
        <taxon>Bacillati</taxon>
        <taxon>Actinomycetota</taxon>
        <taxon>Actinomycetes</taxon>
        <taxon>Pseudonocardiales</taxon>
        <taxon>Pseudonocardiaceae</taxon>
        <taxon>Lentzea</taxon>
    </lineage>
</organism>
<dbReference type="Proteomes" id="UP001285352">
    <property type="component" value="Unassembled WGS sequence"/>
</dbReference>
<dbReference type="EMBL" id="JAXAVU010000004">
    <property type="protein sequence ID" value="MDX8141933.1"/>
    <property type="molecule type" value="Genomic_DNA"/>
</dbReference>
<dbReference type="Gene3D" id="3.30.70.100">
    <property type="match status" value="1"/>
</dbReference>
<comment type="caution">
    <text evidence="2">The sequence shown here is derived from an EMBL/GenBank/DDBJ whole genome shotgun (WGS) entry which is preliminary data.</text>
</comment>
<dbReference type="PANTHER" id="PTHR33336:SF1">
    <property type="entry name" value="(4S)-4-HYDROXY-5-PHOSPHONOOXYPENTANE-2,3-DIONE ISOMERASE"/>
    <property type="match status" value="1"/>
</dbReference>
<dbReference type="SUPFAM" id="SSF54909">
    <property type="entry name" value="Dimeric alpha+beta barrel"/>
    <property type="match status" value="1"/>
</dbReference>
<keyword evidence="3" id="KW-1185">Reference proteome</keyword>
<accession>A0ABU4UT19</accession>